<dbReference type="InterPro" id="IPR020449">
    <property type="entry name" value="Tscrpt_reg_AraC-type_HTH"/>
</dbReference>
<dbReference type="PANTHER" id="PTHR46796:SF6">
    <property type="entry name" value="ARAC SUBFAMILY"/>
    <property type="match status" value="1"/>
</dbReference>
<keyword evidence="2 5" id="KW-0238">DNA-binding</keyword>
<evidence type="ECO:0000256" key="2">
    <source>
        <dbReference type="ARBA" id="ARBA00023125"/>
    </source>
</evidence>
<dbReference type="Proteomes" id="UP000182944">
    <property type="component" value="Unassembled WGS sequence"/>
</dbReference>
<sequence>MESTAYCTAGTNPAHRAAEWERVIADTYFPLHLTFRDADRFCGQLERRQIGAVSLSRLETEPLHYERHTRHITSTTEEDYLVTVPRRSAVEFHQLGRSVRCNPGGFIIERGDEPYRFSYGAPNELAVLKVGKRALSEKLRSPDRFCAQAIDAGAGLPALFTAMMGQLQALPLSQSHAANILGRQIVEVLALALDERAGGGEEAQSSVRAGHLRRAEQVIRQNLPNPALSPEFVADACGISKRYLHELFGDTEATVSQFIRDERLIAARDEIATARAVPLAVIAYRFGFSDQAQFSRLFRARFGMTPSDWRRRAERQSEG</sequence>
<dbReference type="InterPro" id="IPR035418">
    <property type="entry name" value="AraC-bd_2"/>
</dbReference>
<dbReference type="Pfam" id="PF12833">
    <property type="entry name" value="HTH_18"/>
    <property type="match status" value="1"/>
</dbReference>
<dbReference type="GO" id="GO:0043565">
    <property type="term" value="F:sequence-specific DNA binding"/>
    <property type="evidence" value="ECO:0007669"/>
    <property type="project" value="InterPro"/>
</dbReference>
<keyword evidence="6" id="KW-1185">Reference proteome</keyword>
<dbReference type="OrthoDB" id="8004517at2"/>
<protein>
    <submittedName>
        <fullName evidence="5">AraC-type DNA-binding protein</fullName>
    </submittedName>
</protein>
<dbReference type="PROSITE" id="PS01124">
    <property type="entry name" value="HTH_ARAC_FAMILY_2"/>
    <property type="match status" value="1"/>
</dbReference>
<accession>A0A1H2RAF0</accession>
<dbReference type="Gene3D" id="1.10.10.60">
    <property type="entry name" value="Homeodomain-like"/>
    <property type="match status" value="1"/>
</dbReference>
<keyword evidence="1" id="KW-0805">Transcription regulation</keyword>
<name>A0A1H2RAF0_9RHOB</name>
<dbReference type="RefSeq" id="WP_036730957.1">
    <property type="nucleotide sequence ID" value="NZ_FNNA01000001.1"/>
</dbReference>
<dbReference type="AlphaFoldDB" id="A0A1H2RAF0"/>
<reference evidence="6" key="1">
    <citation type="submission" date="2016-10" db="EMBL/GenBank/DDBJ databases">
        <authorList>
            <person name="Varghese N."/>
            <person name="Submissions S."/>
        </authorList>
    </citation>
    <scope>NUCLEOTIDE SEQUENCE [LARGE SCALE GENOMIC DNA]</scope>
    <source>
        <strain evidence="6">DSM 29303</strain>
    </source>
</reference>
<evidence type="ECO:0000259" key="4">
    <source>
        <dbReference type="PROSITE" id="PS01124"/>
    </source>
</evidence>
<dbReference type="Pfam" id="PF14525">
    <property type="entry name" value="AraC_binding_2"/>
    <property type="match status" value="1"/>
</dbReference>
<dbReference type="STRING" id="1545044.SAMN05444276_101261"/>
<dbReference type="SUPFAM" id="SSF46689">
    <property type="entry name" value="Homeodomain-like"/>
    <property type="match status" value="1"/>
</dbReference>
<dbReference type="PROSITE" id="PS00041">
    <property type="entry name" value="HTH_ARAC_FAMILY_1"/>
    <property type="match status" value="1"/>
</dbReference>
<dbReference type="EMBL" id="FNNA01000001">
    <property type="protein sequence ID" value="SDW15834.1"/>
    <property type="molecule type" value="Genomic_DNA"/>
</dbReference>
<feature type="domain" description="HTH araC/xylS-type" evidence="4">
    <location>
        <begin position="213"/>
        <end position="312"/>
    </location>
</feature>
<proteinExistence type="predicted"/>
<dbReference type="InterPro" id="IPR050204">
    <property type="entry name" value="AraC_XylS_family_regulators"/>
</dbReference>
<dbReference type="GO" id="GO:0003700">
    <property type="term" value="F:DNA-binding transcription factor activity"/>
    <property type="evidence" value="ECO:0007669"/>
    <property type="project" value="InterPro"/>
</dbReference>
<evidence type="ECO:0000256" key="1">
    <source>
        <dbReference type="ARBA" id="ARBA00023015"/>
    </source>
</evidence>
<dbReference type="InterPro" id="IPR018060">
    <property type="entry name" value="HTH_AraC"/>
</dbReference>
<gene>
    <name evidence="5" type="ORF">SAMN05444276_101261</name>
</gene>
<evidence type="ECO:0000256" key="3">
    <source>
        <dbReference type="ARBA" id="ARBA00023163"/>
    </source>
</evidence>
<dbReference type="PANTHER" id="PTHR46796">
    <property type="entry name" value="HTH-TYPE TRANSCRIPTIONAL ACTIVATOR RHAS-RELATED"/>
    <property type="match status" value="1"/>
</dbReference>
<dbReference type="PRINTS" id="PR00032">
    <property type="entry name" value="HTHARAC"/>
</dbReference>
<keyword evidence="3" id="KW-0804">Transcription</keyword>
<evidence type="ECO:0000313" key="6">
    <source>
        <dbReference type="Proteomes" id="UP000182944"/>
    </source>
</evidence>
<evidence type="ECO:0000313" key="5">
    <source>
        <dbReference type="EMBL" id="SDW15834.1"/>
    </source>
</evidence>
<organism evidence="5 6">
    <name type="scientific">Paracoccus sanguinis</name>
    <dbReference type="NCBI Taxonomy" id="1545044"/>
    <lineage>
        <taxon>Bacteria</taxon>
        <taxon>Pseudomonadati</taxon>
        <taxon>Pseudomonadota</taxon>
        <taxon>Alphaproteobacteria</taxon>
        <taxon>Rhodobacterales</taxon>
        <taxon>Paracoccaceae</taxon>
        <taxon>Paracoccus</taxon>
    </lineage>
</organism>
<dbReference type="SMART" id="SM00342">
    <property type="entry name" value="HTH_ARAC"/>
    <property type="match status" value="1"/>
</dbReference>
<dbReference type="InterPro" id="IPR009057">
    <property type="entry name" value="Homeodomain-like_sf"/>
</dbReference>
<dbReference type="InterPro" id="IPR018062">
    <property type="entry name" value="HTH_AraC-typ_CS"/>
</dbReference>